<accession>A0A852ZR30</accession>
<evidence type="ECO:0000259" key="2">
    <source>
        <dbReference type="Pfam" id="PF24491"/>
    </source>
</evidence>
<feature type="domain" description="Beta-lactamase-related" evidence="1">
    <location>
        <begin position="17"/>
        <end position="316"/>
    </location>
</feature>
<feature type="domain" description="DUF7586" evidence="2">
    <location>
        <begin position="346"/>
        <end position="436"/>
    </location>
</feature>
<sequence length="443" mass="47313">MPAADQLLPSTERALLRRLAVAQVEGRVPSVLAAVIRDGRTVWTGARGRVDGRPPTPDTQYRIGSTTKTFTAVLVMRLRDAGLLDLADPLDRHLPGTAAGDRTIAQLLSHTGGLATFPPGGWPRVPGPTELPTGPELLIERAGRRYHYSNLAFALLGRVVERLRGTSWADAVSGEILKPLGLADTTTAPRAPHATGWAVHPWAETLVPEPAAGGGAMAPAGDLWSTLTDLTRWAVFLGGDTGEVLHPDTLAEMREPAVVEDGDEWSLGFGLGLQLLRVGGRRIVGQPGGAPGFLTTVWADPAERTGAVFLANTSSGVSPSLATDLLGILAEREPAVPAEWLPREVAPDLLELTGYWYWGPRPHVLRIRRDGLLDLGQVNVRTRPSRFRARPCRFRAEPDGTWTGLDGGHAGDTLRVVRAPDGTPTALDLGAVVLTRQPCAEVP</sequence>
<dbReference type="InterPro" id="IPR012338">
    <property type="entry name" value="Beta-lactam/transpept-like"/>
</dbReference>
<evidence type="ECO:0000313" key="4">
    <source>
        <dbReference type="Proteomes" id="UP000567795"/>
    </source>
</evidence>
<dbReference type="AlphaFoldDB" id="A0A852ZR30"/>
<reference evidence="3 4" key="1">
    <citation type="submission" date="2020-07" db="EMBL/GenBank/DDBJ databases">
        <title>Sequencing the genomes of 1000 actinobacteria strains.</title>
        <authorList>
            <person name="Klenk H.-P."/>
        </authorList>
    </citation>
    <scope>NUCLEOTIDE SEQUENCE [LARGE SCALE GENOMIC DNA]</scope>
    <source>
        <strain evidence="3 4">DSM 42178</strain>
    </source>
</reference>
<dbReference type="Pfam" id="PF24491">
    <property type="entry name" value="DUF7586"/>
    <property type="match status" value="1"/>
</dbReference>
<name>A0A852ZR30_9ACTN</name>
<protein>
    <submittedName>
        <fullName evidence="3">CubicO group peptidase (Beta-lactamase class C family)</fullName>
    </submittedName>
</protein>
<dbReference type="RefSeq" id="WP_179813140.1">
    <property type="nucleotide sequence ID" value="NZ_JACBZD010000001.1"/>
</dbReference>
<dbReference type="EMBL" id="JACBZD010000001">
    <property type="protein sequence ID" value="NYI04205.1"/>
    <property type="molecule type" value="Genomic_DNA"/>
</dbReference>
<dbReference type="InterPro" id="IPR050491">
    <property type="entry name" value="AmpC-like"/>
</dbReference>
<dbReference type="Gene3D" id="3.40.710.10">
    <property type="entry name" value="DD-peptidase/beta-lactamase superfamily"/>
    <property type="match status" value="1"/>
</dbReference>
<keyword evidence="4" id="KW-1185">Reference proteome</keyword>
<dbReference type="InterPro" id="IPR001466">
    <property type="entry name" value="Beta-lactam-related"/>
</dbReference>
<gene>
    <name evidence="3" type="ORF">FHU37_001148</name>
</gene>
<dbReference type="Proteomes" id="UP000567795">
    <property type="component" value="Unassembled WGS sequence"/>
</dbReference>
<comment type="caution">
    <text evidence="3">The sequence shown here is derived from an EMBL/GenBank/DDBJ whole genome shotgun (WGS) entry which is preliminary data.</text>
</comment>
<dbReference type="InterPro" id="IPR056008">
    <property type="entry name" value="DUF7586"/>
</dbReference>
<proteinExistence type="predicted"/>
<dbReference type="PANTHER" id="PTHR46825">
    <property type="entry name" value="D-ALANYL-D-ALANINE-CARBOXYPEPTIDASE/ENDOPEPTIDASE AMPH"/>
    <property type="match status" value="1"/>
</dbReference>
<evidence type="ECO:0000259" key="1">
    <source>
        <dbReference type="Pfam" id="PF00144"/>
    </source>
</evidence>
<dbReference type="PANTHER" id="PTHR46825:SF7">
    <property type="entry name" value="D-ALANYL-D-ALANINE CARBOXYPEPTIDASE"/>
    <property type="match status" value="1"/>
</dbReference>
<dbReference type="SUPFAM" id="SSF56601">
    <property type="entry name" value="beta-lactamase/transpeptidase-like"/>
    <property type="match status" value="1"/>
</dbReference>
<evidence type="ECO:0000313" key="3">
    <source>
        <dbReference type="EMBL" id="NYI04205.1"/>
    </source>
</evidence>
<dbReference type="Pfam" id="PF00144">
    <property type="entry name" value="Beta-lactamase"/>
    <property type="match status" value="1"/>
</dbReference>
<organism evidence="3 4">
    <name type="scientific">Allostreptomyces psammosilenae</name>
    <dbReference type="NCBI Taxonomy" id="1892865"/>
    <lineage>
        <taxon>Bacteria</taxon>
        <taxon>Bacillati</taxon>
        <taxon>Actinomycetota</taxon>
        <taxon>Actinomycetes</taxon>
        <taxon>Kitasatosporales</taxon>
        <taxon>Streptomycetaceae</taxon>
        <taxon>Allostreptomyces</taxon>
    </lineage>
</organism>